<comment type="caution">
    <text evidence="3">The sequence shown here is derived from an EMBL/GenBank/DDBJ whole genome shotgun (WGS) entry which is preliminary data.</text>
</comment>
<feature type="domain" description="ChsH2 rubredoxin-like zinc ribbon" evidence="2">
    <location>
        <begin position="17"/>
        <end position="40"/>
    </location>
</feature>
<proteinExistence type="predicted"/>
<reference evidence="3 4" key="1">
    <citation type="journal article" date="2016" name="Nat. Commun.">
        <title>Thousands of microbial genomes shed light on interconnected biogeochemical processes in an aquifer system.</title>
        <authorList>
            <person name="Anantharaman K."/>
            <person name="Brown C.T."/>
            <person name="Hug L.A."/>
            <person name="Sharon I."/>
            <person name="Castelle C.J."/>
            <person name="Probst A.J."/>
            <person name="Thomas B.C."/>
            <person name="Singh A."/>
            <person name="Wilkins M.J."/>
            <person name="Karaoz U."/>
            <person name="Brodie E.L."/>
            <person name="Williams K.H."/>
            <person name="Hubbard S.S."/>
            <person name="Banfield J.F."/>
        </authorList>
    </citation>
    <scope>NUCLEOTIDE SEQUENCE [LARGE SCALE GENOMIC DNA]</scope>
</reference>
<gene>
    <name evidence="3" type="ORF">A2892_01230</name>
</gene>
<dbReference type="Proteomes" id="UP000176404">
    <property type="component" value="Unassembled WGS sequence"/>
</dbReference>
<dbReference type="AlphaFoldDB" id="A0A1F8B9C7"/>
<dbReference type="InterPro" id="IPR012340">
    <property type="entry name" value="NA-bd_OB-fold"/>
</dbReference>
<evidence type="ECO:0000259" key="2">
    <source>
        <dbReference type="Pfam" id="PF12172"/>
    </source>
</evidence>
<dbReference type="InterPro" id="IPR022002">
    <property type="entry name" value="ChsH2_Znr"/>
</dbReference>
<accession>A0A1F8B9C7</accession>
<sequence>MTPDISPARIWRIKATRLEGSNCGICGTLHFPVREVCPDCPPPVKIGTVGKGRTTNPQPKSWPTT</sequence>
<dbReference type="SUPFAM" id="SSF50249">
    <property type="entry name" value="Nucleic acid-binding proteins"/>
    <property type="match status" value="1"/>
</dbReference>
<dbReference type="EMBL" id="MGHD01000003">
    <property type="protein sequence ID" value="OGM60652.1"/>
    <property type="molecule type" value="Genomic_DNA"/>
</dbReference>
<protein>
    <recommendedName>
        <fullName evidence="2">ChsH2 rubredoxin-like zinc ribbon domain-containing protein</fullName>
    </recommendedName>
</protein>
<organism evidence="3 4">
    <name type="scientific">Candidatus Woesebacteria bacterium RIFCSPLOWO2_01_FULL_39_10b</name>
    <dbReference type="NCBI Taxonomy" id="1802517"/>
    <lineage>
        <taxon>Bacteria</taxon>
        <taxon>Candidatus Woeseibacteriota</taxon>
    </lineage>
</organism>
<evidence type="ECO:0000313" key="4">
    <source>
        <dbReference type="Proteomes" id="UP000176404"/>
    </source>
</evidence>
<evidence type="ECO:0000313" key="3">
    <source>
        <dbReference type="EMBL" id="OGM60652.1"/>
    </source>
</evidence>
<feature type="region of interest" description="Disordered" evidence="1">
    <location>
        <begin position="44"/>
        <end position="65"/>
    </location>
</feature>
<dbReference type="Pfam" id="PF12172">
    <property type="entry name" value="zf-ChsH2"/>
    <property type="match status" value="1"/>
</dbReference>
<evidence type="ECO:0000256" key="1">
    <source>
        <dbReference type="SAM" id="MobiDB-lite"/>
    </source>
</evidence>
<name>A0A1F8B9C7_9BACT</name>
<feature type="compositionally biased region" description="Polar residues" evidence="1">
    <location>
        <begin position="53"/>
        <end position="65"/>
    </location>
</feature>